<dbReference type="Proteomes" id="UP000277537">
    <property type="component" value="Unassembled WGS sequence"/>
</dbReference>
<accession>A0A427UJU3</accession>
<name>A0A427UJU3_ACIJO</name>
<proteinExistence type="predicted"/>
<evidence type="ECO:0000313" key="1">
    <source>
        <dbReference type="EMBL" id="MDH0969463.1"/>
    </source>
</evidence>
<dbReference type="RefSeq" id="WP_125275018.1">
    <property type="nucleotide sequence ID" value="NZ_CP059080.1"/>
</dbReference>
<sequence>MKHTYIDVDHCIQEALQGNIVHLNDNLYFLSAETALQQVLIPEHVCCTAPYWIIGYELPKPIQNKQELESLFAWHNFFVKFASNADEFKDFNPRDE</sequence>
<organism evidence="2 3">
    <name type="scientific">Acinetobacter johnsonii</name>
    <dbReference type="NCBI Taxonomy" id="40214"/>
    <lineage>
        <taxon>Bacteria</taxon>
        <taxon>Pseudomonadati</taxon>
        <taxon>Pseudomonadota</taxon>
        <taxon>Gammaproteobacteria</taxon>
        <taxon>Moraxellales</taxon>
        <taxon>Moraxellaceae</taxon>
        <taxon>Acinetobacter</taxon>
    </lineage>
</organism>
<dbReference type="EMBL" id="JAOCBE010000001">
    <property type="protein sequence ID" value="MDH0969463.1"/>
    <property type="molecule type" value="Genomic_DNA"/>
</dbReference>
<protein>
    <submittedName>
        <fullName evidence="2">Uncharacterized protein</fullName>
    </submittedName>
</protein>
<dbReference type="AlphaFoldDB" id="A0A427UJU3"/>
<dbReference type="EMBL" id="RHXE01000078">
    <property type="protein sequence ID" value="RSE17035.1"/>
    <property type="molecule type" value="Genomic_DNA"/>
</dbReference>
<comment type="caution">
    <text evidence="2">The sequence shown here is derived from an EMBL/GenBank/DDBJ whole genome shotgun (WGS) entry which is preliminary data.</text>
</comment>
<evidence type="ECO:0000313" key="3">
    <source>
        <dbReference type="Proteomes" id="UP000277537"/>
    </source>
</evidence>
<evidence type="ECO:0000313" key="2">
    <source>
        <dbReference type="EMBL" id="RSE17035.1"/>
    </source>
</evidence>
<gene>
    <name evidence="2" type="ORF">EGT73_17665</name>
    <name evidence="1" type="ORF">N5C10_09400</name>
</gene>
<reference evidence="2 3" key="1">
    <citation type="submission" date="2018-10" db="EMBL/GenBank/DDBJ databases">
        <title>Transmission dynamics of multidrug resistant bacteria on intensive care unit surfaces.</title>
        <authorList>
            <person name="D'Souza A.W."/>
            <person name="Potter R.F."/>
            <person name="Wallace M."/>
            <person name="Shupe A."/>
            <person name="Patel S."/>
            <person name="Sun S."/>
            <person name="Gul D."/>
            <person name="Kwon J.H."/>
            <person name="Andleeb S."/>
            <person name="Burnham C.-A.D."/>
            <person name="Dantas G."/>
        </authorList>
    </citation>
    <scope>NUCLEOTIDE SEQUENCE [LARGE SCALE GENOMIC DNA]</scope>
    <source>
        <strain evidence="2 3">AJ_385</strain>
    </source>
</reference>
<dbReference type="Proteomes" id="UP001159915">
    <property type="component" value="Unassembled WGS sequence"/>
</dbReference>
<reference evidence="1" key="2">
    <citation type="submission" date="2022-09" db="EMBL/GenBank/DDBJ databases">
        <title>Intensive care unit water sources are persistently colonized with multi-drug resistant bacteria and are the site of extensive horizontal gene transfer of antibiotic resistance genes.</title>
        <authorList>
            <person name="Diorio-Toth L."/>
        </authorList>
    </citation>
    <scope>NUCLEOTIDE SEQUENCE</scope>
    <source>
        <strain evidence="1">GD03920</strain>
    </source>
</reference>